<organism evidence="1 2">
    <name type="scientific">Nephila pilipes</name>
    <name type="common">Giant wood spider</name>
    <name type="synonym">Nephila maculata</name>
    <dbReference type="NCBI Taxonomy" id="299642"/>
    <lineage>
        <taxon>Eukaryota</taxon>
        <taxon>Metazoa</taxon>
        <taxon>Ecdysozoa</taxon>
        <taxon>Arthropoda</taxon>
        <taxon>Chelicerata</taxon>
        <taxon>Arachnida</taxon>
        <taxon>Araneae</taxon>
        <taxon>Araneomorphae</taxon>
        <taxon>Entelegynae</taxon>
        <taxon>Araneoidea</taxon>
        <taxon>Nephilidae</taxon>
        <taxon>Nephila</taxon>
    </lineage>
</organism>
<dbReference type="EMBL" id="BMAW01003254">
    <property type="protein sequence ID" value="GFS82576.1"/>
    <property type="molecule type" value="Genomic_DNA"/>
</dbReference>
<dbReference type="Proteomes" id="UP000887013">
    <property type="component" value="Unassembled WGS sequence"/>
</dbReference>
<protein>
    <submittedName>
        <fullName evidence="1">Uncharacterized protein</fullName>
    </submittedName>
</protein>
<sequence length="100" mass="11647">MPGKCQSYDDCTRNDLVGQNKHIENVELKEDREKLWPLLLVETILREKEYDLINLPIVCDTGSNVSIIPLKFLPLIKYKEKPSERYEPPIRQTSGSILNY</sequence>
<accession>A0A8X6MXE0</accession>
<evidence type="ECO:0000313" key="2">
    <source>
        <dbReference type="Proteomes" id="UP000887013"/>
    </source>
</evidence>
<gene>
    <name evidence="1" type="ORF">NPIL_551061</name>
</gene>
<comment type="caution">
    <text evidence="1">The sequence shown here is derived from an EMBL/GenBank/DDBJ whole genome shotgun (WGS) entry which is preliminary data.</text>
</comment>
<reference evidence="1" key="1">
    <citation type="submission" date="2020-08" db="EMBL/GenBank/DDBJ databases">
        <title>Multicomponent nature underlies the extraordinary mechanical properties of spider dragline silk.</title>
        <authorList>
            <person name="Kono N."/>
            <person name="Nakamura H."/>
            <person name="Mori M."/>
            <person name="Yoshida Y."/>
            <person name="Ohtoshi R."/>
            <person name="Malay A.D."/>
            <person name="Moran D.A.P."/>
            <person name="Tomita M."/>
            <person name="Numata K."/>
            <person name="Arakawa K."/>
        </authorList>
    </citation>
    <scope>NUCLEOTIDE SEQUENCE</scope>
</reference>
<name>A0A8X6MXE0_NEPPI</name>
<keyword evidence="2" id="KW-1185">Reference proteome</keyword>
<dbReference type="AlphaFoldDB" id="A0A8X6MXE0"/>
<evidence type="ECO:0000313" key="1">
    <source>
        <dbReference type="EMBL" id="GFS82576.1"/>
    </source>
</evidence>
<proteinExistence type="predicted"/>